<keyword evidence="1" id="KW-0862">Zinc</keyword>
<feature type="domain" description="C2H2-type" evidence="2">
    <location>
        <begin position="9"/>
        <end position="36"/>
    </location>
</feature>
<evidence type="ECO:0000313" key="3">
    <source>
        <dbReference type="EMBL" id="KOB79375.1"/>
    </source>
</evidence>
<dbReference type="Pfam" id="PF13912">
    <property type="entry name" value="zf-C2H2_6"/>
    <property type="match status" value="1"/>
</dbReference>
<organism evidence="3 4">
    <name type="scientific">Operophtera brumata</name>
    <name type="common">Winter moth</name>
    <name type="synonym">Phalaena brumata</name>
    <dbReference type="NCBI Taxonomy" id="104452"/>
    <lineage>
        <taxon>Eukaryota</taxon>
        <taxon>Metazoa</taxon>
        <taxon>Ecdysozoa</taxon>
        <taxon>Arthropoda</taxon>
        <taxon>Hexapoda</taxon>
        <taxon>Insecta</taxon>
        <taxon>Pterygota</taxon>
        <taxon>Neoptera</taxon>
        <taxon>Endopterygota</taxon>
        <taxon>Lepidoptera</taxon>
        <taxon>Glossata</taxon>
        <taxon>Ditrysia</taxon>
        <taxon>Geometroidea</taxon>
        <taxon>Geometridae</taxon>
        <taxon>Larentiinae</taxon>
        <taxon>Operophtera</taxon>
    </lineage>
</organism>
<evidence type="ECO:0000259" key="2">
    <source>
        <dbReference type="PROSITE" id="PS50157"/>
    </source>
</evidence>
<evidence type="ECO:0000256" key="1">
    <source>
        <dbReference type="PROSITE-ProRule" id="PRU00042"/>
    </source>
</evidence>
<dbReference type="InterPro" id="IPR036236">
    <property type="entry name" value="Znf_C2H2_sf"/>
</dbReference>
<protein>
    <submittedName>
        <fullName evidence="3">Putative zinc finger protein</fullName>
    </submittedName>
</protein>
<dbReference type="SUPFAM" id="SSF57667">
    <property type="entry name" value="beta-beta-alpha zinc fingers"/>
    <property type="match status" value="1"/>
</dbReference>
<name>A0A0L7LVB4_OPEBR</name>
<keyword evidence="4" id="KW-1185">Reference proteome</keyword>
<dbReference type="Pfam" id="PF13894">
    <property type="entry name" value="zf-C2H2_4"/>
    <property type="match status" value="1"/>
</dbReference>
<dbReference type="PROSITE" id="PS00028">
    <property type="entry name" value="ZINC_FINGER_C2H2_1"/>
    <property type="match status" value="1"/>
</dbReference>
<evidence type="ECO:0000313" key="4">
    <source>
        <dbReference type="Proteomes" id="UP000037510"/>
    </source>
</evidence>
<dbReference type="AlphaFoldDB" id="A0A0L7LVB4"/>
<dbReference type="PROSITE" id="PS50157">
    <property type="entry name" value="ZINC_FINGER_C2H2_2"/>
    <property type="match status" value="1"/>
</dbReference>
<proteinExistence type="predicted"/>
<dbReference type="EMBL" id="JTDY01000022">
    <property type="protein sequence ID" value="KOB79375.1"/>
    <property type="molecule type" value="Genomic_DNA"/>
</dbReference>
<dbReference type="GO" id="GO:0008270">
    <property type="term" value="F:zinc ion binding"/>
    <property type="evidence" value="ECO:0007669"/>
    <property type="project" value="UniProtKB-KW"/>
</dbReference>
<keyword evidence="1" id="KW-0479">Metal-binding</keyword>
<accession>A0A0L7LVB4</accession>
<reference evidence="3 4" key="1">
    <citation type="journal article" date="2015" name="Genome Biol. Evol.">
        <title>The genome of winter moth (Operophtera brumata) provides a genomic perspective on sexual dimorphism and phenology.</title>
        <authorList>
            <person name="Derks M.F."/>
            <person name="Smit S."/>
            <person name="Salis L."/>
            <person name="Schijlen E."/>
            <person name="Bossers A."/>
            <person name="Mateman C."/>
            <person name="Pijl A.S."/>
            <person name="de Ridder D."/>
            <person name="Groenen M.A."/>
            <person name="Visser M.E."/>
            <person name="Megens H.J."/>
        </authorList>
    </citation>
    <scope>NUCLEOTIDE SEQUENCE [LARGE SCALE GENOMIC DNA]</scope>
    <source>
        <strain evidence="3">WM2013NL</strain>
        <tissue evidence="3">Head and thorax</tissue>
    </source>
</reference>
<comment type="caution">
    <text evidence="3">The sequence shown here is derived from an EMBL/GenBank/DDBJ whole genome shotgun (WGS) entry which is preliminary data.</text>
</comment>
<keyword evidence="1" id="KW-0863">Zinc-finger</keyword>
<dbReference type="Gene3D" id="3.30.160.60">
    <property type="entry name" value="Classic Zinc Finger"/>
    <property type="match status" value="1"/>
</dbReference>
<dbReference type="Proteomes" id="UP000037510">
    <property type="component" value="Unassembled WGS sequence"/>
</dbReference>
<gene>
    <name evidence="3" type="ORF">OBRU01_00249</name>
</gene>
<dbReference type="InterPro" id="IPR013087">
    <property type="entry name" value="Znf_C2H2_type"/>
</dbReference>
<sequence length="75" mass="8779">MDTHEDTAYECHVCRRVLNSRRTLRKHLLAHEDKCRHICSYCNKAFKIRQTLKDYMKTDGLAVSVPVAKNEVEAM</sequence>
<dbReference type="STRING" id="104452.A0A0L7LVB4"/>